<dbReference type="Proteomes" id="UP000515563">
    <property type="component" value="Chromosome"/>
</dbReference>
<dbReference type="PANTHER" id="PTHR16305:SF35">
    <property type="entry name" value="TRANSCRIPTIONAL ACTIVATOR DOMAIN"/>
    <property type="match status" value="1"/>
</dbReference>
<dbReference type="KEGG" id="kqi:F1D05_05140"/>
<dbReference type="GO" id="GO:0004016">
    <property type="term" value="F:adenylate cyclase activity"/>
    <property type="evidence" value="ECO:0007669"/>
    <property type="project" value="TreeGrafter"/>
</dbReference>
<protein>
    <submittedName>
        <fullName evidence="5">AAA family ATPase</fullName>
    </submittedName>
</protein>
<keyword evidence="2" id="KW-0067">ATP-binding</keyword>
<dbReference type="EMBL" id="CP043661">
    <property type="protein sequence ID" value="QNE17418.1"/>
    <property type="molecule type" value="Genomic_DNA"/>
</dbReference>
<evidence type="ECO:0000256" key="3">
    <source>
        <dbReference type="SAM" id="MobiDB-lite"/>
    </source>
</evidence>
<dbReference type="InterPro" id="IPR041664">
    <property type="entry name" value="AAA_16"/>
</dbReference>
<organism evidence="5 6">
    <name type="scientific">Kribbella qitaiheensis</name>
    <dbReference type="NCBI Taxonomy" id="1544730"/>
    <lineage>
        <taxon>Bacteria</taxon>
        <taxon>Bacillati</taxon>
        <taxon>Actinomycetota</taxon>
        <taxon>Actinomycetes</taxon>
        <taxon>Propionibacteriales</taxon>
        <taxon>Kribbellaceae</taxon>
        <taxon>Kribbella</taxon>
    </lineage>
</organism>
<keyword evidence="1" id="KW-0547">Nucleotide-binding</keyword>
<keyword evidence="6" id="KW-1185">Reference proteome</keyword>
<dbReference type="PANTHER" id="PTHR16305">
    <property type="entry name" value="TESTICULAR SOLUBLE ADENYLYL CYCLASE"/>
    <property type="match status" value="1"/>
</dbReference>
<reference evidence="5 6" key="2">
    <citation type="journal article" date="2020" name="Microbiol. Resour. Announc.">
        <title>Antarctic desert soil bacteria exhibit high novel natural product potential, evaluated through long-read genome sequencing and comparative genomics.</title>
        <authorList>
            <person name="Benaud N."/>
            <person name="Edwards R.J."/>
            <person name="Amos T.G."/>
            <person name="D'Agostino P.M."/>
            <person name="Gutierrez-Chavez C."/>
            <person name="Montgomery K."/>
            <person name="Nicetic I."/>
            <person name="Ferrari B.C."/>
        </authorList>
    </citation>
    <scope>NUCLEOTIDE SEQUENCE [LARGE SCALE GENOMIC DNA]</scope>
    <source>
        <strain evidence="5 6">SPB151</strain>
    </source>
</reference>
<name>A0A7G6WTV3_9ACTN</name>
<sequence>MTFVPTRKTKHPTRSTPSAHRNCRRCPGIRSGHWRWPESPSARRCSPSSTRRRPGHQPPDTDAPFTAVSPLRRLQYGGMGDGAGLVGRDSEIEQLRAALSAARSGAASALFLIGEPGIGKTRLATEAVGLAVESGIIAVRGRVSTVGPIVPYRPLIEALQALSRTENLPELESLGTYGAVLSRLIPGLSDPLGSTPSAVGSPVVVAEALLRLLTLVGDKRGCLFVLDDLHDADAETLAIVEYLVDNLHPAPVALLLASRAEPCAATDLAVISRQRGTATVLEPQPLNREQVQQLAAQRLELGADEIPVDVVDRLTTGSAGNPFLVEELAYAFSKQGFEEADGPAVPVSVARSVSRRTDRLGPNALMILTTAAVIGQRFPIDLLQHATGAAEGEVVATVHAGVGAQLVQSDSPAPDWYAFRHPLTAEALISDLTPSERAGHSGRVADAIAARYPGLPGEWCARSAELRERSGELAEASRLYAEAGRRALATGAVRSAITLLVRADLDPDGDPEHRAGPAR</sequence>
<feature type="compositionally biased region" description="Low complexity" evidence="3">
    <location>
        <begin position="37"/>
        <end position="49"/>
    </location>
</feature>
<dbReference type="Gene3D" id="3.40.50.300">
    <property type="entry name" value="P-loop containing nucleotide triphosphate hydrolases"/>
    <property type="match status" value="1"/>
</dbReference>
<feature type="domain" description="Orc1-like AAA ATPase" evidence="4">
    <location>
        <begin position="85"/>
        <end position="253"/>
    </location>
</feature>
<reference evidence="6" key="1">
    <citation type="submission" date="2019-09" db="EMBL/GenBank/DDBJ databases">
        <title>Antimicrobial potential of Antarctic Bacteria.</title>
        <authorList>
            <person name="Benaud N."/>
            <person name="Edwards R.J."/>
            <person name="Ferrari B.C."/>
        </authorList>
    </citation>
    <scope>NUCLEOTIDE SEQUENCE [LARGE SCALE GENOMIC DNA]</scope>
    <source>
        <strain evidence="6">SPB151</strain>
    </source>
</reference>
<dbReference type="SUPFAM" id="SSF52540">
    <property type="entry name" value="P-loop containing nucleoside triphosphate hydrolases"/>
    <property type="match status" value="1"/>
</dbReference>
<dbReference type="InterPro" id="IPR027417">
    <property type="entry name" value="P-loop_NTPase"/>
</dbReference>
<dbReference type="GO" id="GO:0005524">
    <property type="term" value="F:ATP binding"/>
    <property type="evidence" value="ECO:0007669"/>
    <property type="project" value="UniProtKB-KW"/>
</dbReference>
<evidence type="ECO:0000256" key="1">
    <source>
        <dbReference type="ARBA" id="ARBA00022741"/>
    </source>
</evidence>
<evidence type="ECO:0000313" key="6">
    <source>
        <dbReference type="Proteomes" id="UP000515563"/>
    </source>
</evidence>
<dbReference type="Pfam" id="PF13191">
    <property type="entry name" value="AAA_16"/>
    <property type="match status" value="1"/>
</dbReference>
<accession>A0A7G6WTV3</accession>
<dbReference type="GO" id="GO:0005737">
    <property type="term" value="C:cytoplasm"/>
    <property type="evidence" value="ECO:0007669"/>
    <property type="project" value="TreeGrafter"/>
</dbReference>
<dbReference type="AlphaFoldDB" id="A0A7G6WTV3"/>
<gene>
    <name evidence="5" type="ORF">F1D05_05140</name>
</gene>
<evidence type="ECO:0000256" key="2">
    <source>
        <dbReference type="ARBA" id="ARBA00022840"/>
    </source>
</evidence>
<feature type="region of interest" description="Disordered" evidence="3">
    <location>
        <begin position="1"/>
        <end position="67"/>
    </location>
</feature>
<proteinExistence type="predicted"/>
<evidence type="ECO:0000259" key="4">
    <source>
        <dbReference type="Pfam" id="PF13191"/>
    </source>
</evidence>
<evidence type="ECO:0000313" key="5">
    <source>
        <dbReference type="EMBL" id="QNE17418.1"/>
    </source>
</evidence>